<evidence type="ECO:0000313" key="2">
    <source>
        <dbReference type="EMBL" id="PSN68703.1"/>
    </source>
</evidence>
<proteinExistence type="predicted"/>
<name>A0A2T2NTI2_CORCC</name>
<evidence type="ECO:0000256" key="1">
    <source>
        <dbReference type="SAM" id="MobiDB-lite"/>
    </source>
</evidence>
<evidence type="ECO:0000313" key="3">
    <source>
        <dbReference type="Proteomes" id="UP000240883"/>
    </source>
</evidence>
<gene>
    <name evidence="2" type="ORF">BS50DRAFT_322786</name>
</gene>
<protein>
    <submittedName>
        <fullName evidence="2">Uncharacterized protein</fullName>
    </submittedName>
</protein>
<reference evidence="2 3" key="1">
    <citation type="journal article" date="2018" name="Front. Microbiol.">
        <title>Genome-Wide Analysis of Corynespora cassiicola Leaf Fall Disease Putative Effectors.</title>
        <authorList>
            <person name="Lopez D."/>
            <person name="Ribeiro S."/>
            <person name="Label P."/>
            <person name="Fumanal B."/>
            <person name="Venisse J.S."/>
            <person name="Kohler A."/>
            <person name="de Oliveira R.R."/>
            <person name="Labutti K."/>
            <person name="Lipzen A."/>
            <person name="Lail K."/>
            <person name="Bauer D."/>
            <person name="Ohm R.A."/>
            <person name="Barry K.W."/>
            <person name="Spatafora J."/>
            <person name="Grigoriev I.V."/>
            <person name="Martin F.M."/>
            <person name="Pujade-Renaud V."/>
        </authorList>
    </citation>
    <scope>NUCLEOTIDE SEQUENCE [LARGE SCALE GENOMIC DNA]</scope>
    <source>
        <strain evidence="2 3">Philippines</strain>
    </source>
</reference>
<sequence length="230" mass="25284">MEVGSMGPGRQREHDRAEPGHGGNEAVVKRSESGCRARTVIPRRLFSRDSGWPELGWQFQPVPAGRRTGIGAKDSPGPLWPPLVESMSWACSTLRCQHLSCSERSAACTAIVLDFDWLPTKQVQCSYRSSIYPSRVQGLFSLPLFFPFALVQTESMSKQATKMGRNRLLPGFHVGPRFSLAVGSSSSSSSSVCGLRAQTTFFFLSSRSAAQRQSLLWQGHPRLAGRQVGR</sequence>
<organism evidence="2 3">
    <name type="scientific">Corynespora cassiicola Philippines</name>
    <dbReference type="NCBI Taxonomy" id="1448308"/>
    <lineage>
        <taxon>Eukaryota</taxon>
        <taxon>Fungi</taxon>
        <taxon>Dikarya</taxon>
        <taxon>Ascomycota</taxon>
        <taxon>Pezizomycotina</taxon>
        <taxon>Dothideomycetes</taxon>
        <taxon>Pleosporomycetidae</taxon>
        <taxon>Pleosporales</taxon>
        <taxon>Corynesporascaceae</taxon>
        <taxon>Corynespora</taxon>
    </lineage>
</organism>
<keyword evidence="3" id="KW-1185">Reference proteome</keyword>
<feature type="compositionally biased region" description="Basic and acidic residues" evidence="1">
    <location>
        <begin position="10"/>
        <end position="19"/>
    </location>
</feature>
<accession>A0A2T2NTI2</accession>
<dbReference type="Proteomes" id="UP000240883">
    <property type="component" value="Unassembled WGS sequence"/>
</dbReference>
<feature type="region of interest" description="Disordered" evidence="1">
    <location>
        <begin position="1"/>
        <end position="31"/>
    </location>
</feature>
<dbReference type="EMBL" id="KZ678133">
    <property type="protein sequence ID" value="PSN68703.1"/>
    <property type="molecule type" value="Genomic_DNA"/>
</dbReference>
<dbReference type="AlphaFoldDB" id="A0A2T2NTI2"/>